<feature type="compositionally biased region" description="Basic and acidic residues" evidence="1">
    <location>
        <begin position="1"/>
        <end position="11"/>
    </location>
</feature>
<dbReference type="KEGG" id="pgri:PgNI_05407"/>
<proteinExistence type="predicted"/>
<dbReference type="GeneID" id="41960347"/>
<gene>
    <name evidence="3" type="ORF">PgNI_05407</name>
</gene>
<keyword evidence="2" id="KW-1185">Reference proteome</keyword>
<evidence type="ECO:0000313" key="3">
    <source>
        <dbReference type="RefSeq" id="XP_030982726.1"/>
    </source>
</evidence>
<reference evidence="3" key="2">
    <citation type="submission" date="2019-10" db="EMBL/GenBank/DDBJ databases">
        <authorList>
            <consortium name="NCBI Genome Project"/>
        </authorList>
    </citation>
    <scope>NUCLEOTIDE SEQUENCE</scope>
    <source>
        <strain evidence="3">NI907</strain>
    </source>
</reference>
<organism evidence="2 3">
    <name type="scientific">Pyricularia grisea</name>
    <name type="common">Crabgrass-specific blast fungus</name>
    <name type="synonym">Magnaporthe grisea</name>
    <dbReference type="NCBI Taxonomy" id="148305"/>
    <lineage>
        <taxon>Eukaryota</taxon>
        <taxon>Fungi</taxon>
        <taxon>Dikarya</taxon>
        <taxon>Ascomycota</taxon>
        <taxon>Pezizomycotina</taxon>
        <taxon>Sordariomycetes</taxon>
        <taxon>Sordariomycetidae</taxon>
        <taxon>Magnaporthales</taxon>
        <taxon>Pyriculariaceae</taxon>
        <taxon>Pyricularia</taxon>
    </lineage>
</organism>
<sequence>MNGLEHQRDEPYPFLPKTPTERPGPYRPAASTSDALNKARCMQRQEQRIAPLPARCRIAARLCWLCSAKSPAAMVNPP</sequence>
<reference evidence="3" key="3">
    <citation type="submission" date="2025-08" db="UniProtKB">
        <authorList>
            <consortium name="RefSeq"/>
        </authorList>
    </citation>
    <scope>IDENTIFICATION</scope>
    <source>
        <strain evidence="3">NI907</strain>
    </source>
</reference>
<protein>
    <submittedName>
        <fullName evidence="3">Uncharacterized protein</fullName>
    </submittedName>
</protein>
<reference evidence="2 3" key="1">
    <citation type="journal article" date="2019" name="Mol. Biol. Evol.">
        <title>Blast fungal genomes show frequent chromosomal changes, gene gains and losses, and effector gene turnover.</title>
        <authorList>
            <person name="Gomez Luciano L.B."/>
            <person name="Jason Tsai I."/>
            <person name="Chuma I."/>
            <person name="Tosa Y."/>
            <person name="Chen Y.H."/>
            <person name="Li J.Y."/>
            <person name="Li M.Y."/>
            <person name="Jade Lu M.Y."/>
            <person name="Nakayashiki H."/>
            <person name="Li W.H."/>
        </authorList>
    </citation>
    <scope>NUCLEOTIDE SEQUENCE [LARGE SCALE GENOMIC DNA]</scope>
    <source>
        <strain evidence="2 3">NI907</strain>
    </source>
</reference>
<evidence type="ECO:0000313" key="2">
    <source>
        <dbReference type="Proteomes" id="UP000515153"/>
    </source>
</evidence>
<evidence type="ECO:0000256" key="1">
    <source>
        <dbReference type="SAM" id="MobiDB-lite"/>
    </source>
</evidence>
<accession>A0A6P8B661</accession>
<dbReference type="Proteomes" id="UP000515153">
    <property type="component" value="Chromosome I"/>
</dbReference>
<dbReference type="RefSeq" id="XP_030982726.1">
    <property type="nucleotide sequence ID" value="XM_031125438.1"/>
</dbReference>
<dbReference type="AlphaFoldDB" id="A0A6P8B661"/>
<name>A0A6P8B661_PYRGI</name>
<feature type="region of interest" description="Disordered" evidence="1">
    <location>
        <begin position="1"/>
        <end position="35"/>
    </location>
</feature>